<keyword evidence="2" id="KW-0732">Signal</keyword>
<keyword evidence="1" id="KW-0175">Coiled coil</keyword>
<evidence type="ECO:0000313" key="3">
    <source>
        <dbReference type="EMBL" id="ATU82710.1"/>
    </source>
</evidence>
<evidence type="ECO:0000256" key="1">
    <source>
        <dbReference type="SAM" id="Coils"/>
    </source>
</evidence>
<dbReference type="AlphaFoldDB" id="A0A2K8JRP6"/>
<protein>
    <submittedName>
        <fullName evidence="3">Venom protein family 13 protein 2b</fullName>
    </submittedName>
</protein>
<feature type="coiled-coil region" evidence="1">
    <location>
        <begin position="86"/>
        <end position="141"/>
    </location>
</feature>
<sequence>MDLNKIFGLLTLLMIQAISTQGVELNSTSDQHHLIAIMKTQLTSMSTNINHLMQTVNTEENSRFPILTVQTLDNRNTGTFKKPTDRKDLLNKLNELKNKITKLINDMTANTGDVTGIKERINMLEQELENLTKQLSNAGRDVKQELAGFANALSNLTASVNDYYKKQEEKEKARLAQKEKAELDEFLKAINYKLYDYAAFKLSLVNDDKKLKSFTLAAYKNVHLNIGIMLEFIKSVKEAHQKYLVYKNLYEYLKTYEKQPYKLSCEKHMKLGGQLHKDKSDGLFPGYIPELNDKSDAFNKFFNALDFDEFMEAIKGKNYEYAAFQLSWVNDDNKVLDLTIKAFKNEDSDINLKPFIDFVRSINEAHLRYIAYKALYTYIVGNNGKEESWKSPRIETMKDCILQDHTLAYFPEHMPELENKSDPFNQFFTSACNSLNKYMIDDIPKFLNDHIHIPFFRF</sequence>
<feature type="signal peptide" evidence="2">
    <location>
        <begin position="1"/>
        <end position="22"/>
    </location>
</feature>
<name>A0A2K8JRP6_PRIPG</name>
<evidence type="ECO:0000256" key="2">
    <source>
        <dbReference type="SAM" id="SignalP"/>
    </source>
</evidence>
<proteinExistence type="evidence at transcript level"/>
<organism evidence="3">
    <name type="scientific">Pristhesancus plagipennis</name>
    <name type="common">Common assassin bug</name>
    <dbReference type="NCBI Taxonomy" id="1955184"/>
    <lineage>
        <taxon>Eukaryota</taxon>
        <taxon>Metazoa</taxon>
        <taxon>Ecdysozoa</taxon>
        <taxon>Arthropoda</taxon>
        <taxon>Hexapoda</taxon>
        <taxon>Insecta</taxon>
        <taxon>Pterygota</taxon>
        <taxon>Neoptera</taxon>
        <taxon>Paraneoptera</taxon>
        <taxon>Hemiptera</taxon>
        <taxon>Heteroptera</taxon>
        <taxon>Panheteroptera</taxon>
        <taxon>Cimicomorpha</taxon>
        <taxon>Reduviidae</taxon>
        <taxon>Harpactorinae</taxon>
        <taxon>Harpactorini</taxon>
        <taxon>Pristhesancus</taxon>
    </lineage>
</organism>
<accession>A0A2K8JRP6</accession>
<reference evidence="3" key="1">
    <citation type="submission" date="2016-10" db="EMBL/GenBank/DDBJ databases">
        <title>The assassin bug Pristhesancus plagipennis produces two different types of venom.</title>
        <authorList>
            <person name="Walker A.A."/>
            <person name="Herzig V."/>
            <person name="Jin J."/>
            <person name="Fry B.G."/>
            <person name="King G.F."/>
        </authorList>
    </citation>
    <scope>NUCLEOTIDE SEQUENCE</scope>
</reference>
<feature type="chain" id="PRO_5014713482" evidence="2">
    <location>
        <begin position="23"/>
        <end position="458"/>
    </location>
</feature>
<dbReference type="EMBL" id="KY030959">
    <property type="protein sequence ID" value="ATU82710.1"/>
    <property type="molecule type" value="mRNA"/>
</dbReference>